<dbReference type="InterPro" id="IPR029058">
    <property type="entry name" value="AB_hydrolase_fold"/>
</dbReference>
<proteinExistence type="predicted"/>
<protein>
    <submittedName>
        <fullName evidence="1">Alpha/beta hydrolase</fullName>
    </submittedName>
</protein>
<dbReference type="Proteomes" id="UP001203058">
    <property type="component" value="Unassembled WGS sequence"/>
</dbReference>
<organism evidence="1 2">
    <name type="scientific">Sphingomonas telluris</name>
    <dbReference type="NCBI Taxonomy" id="2907998"/>
    <lineage>
        <taxon>Bacteria</taxon>
        <taxon>Pseudomonadati</taxon>
        <taxon>Pseudomonadota</taxon>
        <taxon>Alphaproteobacteria</taxon>
        <taxon>Sphingomonadales</taxon>
        <taxon>Sphingomonadaceae</taxon>
        <taxon>Sphingomonas</taxon>
    </lineage>
</organism>
<accession>A0ABS9VLQ8</accession>
<evidence type="ECO:0000313" key="1">
    <source>
        <dbReference type="EMBL" id="MCH8615489.1"/>
    </source>
</evidence>
<dbReference type="EMBL" id="JAKZHW010000001">
    <property type="protein sequence ID" value="MCH8615489.1"/>
    <property type="molecule type" value="Genomic_DNA"/>
</dbReference>
<sequence>MVLFEKIQSQVAAAEDPAVLILPGLHDSPRLHWQSYWQQLFGFPKVEFGDWDAPTLHGWTSRLDEAVSDAPARVILVGHSLGCLAAAWWARTSTQARKVAGALLVAPPDVDREDCPHVLRDFRPAPDGALPFRSTLVASRNDPFACFASSERMARTWGSQLVDCGNAGHINADSGLGYWTTGVSLLTRLMERNDGLPVRNWLLRSA</sequence>
<comment type="caution">
    <text evidence="1">The sequence shown here is derived from an EMBL/GenBank/DDBJ whole genome shotgun (WGS) entry which is preliminary data.</text>
</comment>
<dbReference type="RefSeq" id="WP_241446277.1">
    <property type="nucleotide sequence ID" value="NZ_JAKZHW010000001.1"/>
</dbReference>
<dbReference type="Pfam" id="PF06821">
    <property type="entry name" value="Ser_hydrolase"/>
    <property type="match status" value="1"/>
</dbReference>
<dbReference type="Gene3D" id="3.40.50.1820">
    <property type="entry name" value="alpha/beta hydrolase"/>
    <property type="match status" value="1"/>
</dbReference>
<evidence type="ECO:0000313" key="2">
    <source>
        <dbReference type="Proteomes" id="UP001203058"/>
    </source>
</evidence>
<name>A0ABS9VLQ8_9SPHN</name>
<reference evidence="1 2" key="1">
    <citation type="submission" date="2022-03" db="EMBL/GenBank/DDBJ databases">
        <authorList>
            <person name="Jo J.-H."/>
            <person name="Im W.-T."/>
        </authorList>
    </citation>
    <scope>NUCLEOTIDE SEQUENCE [LARGE SCALE GENOMIC DNA]</scope>
    <source>
        <strain evidence="1 2">SM33</strain>
    </source>
</reference>
<keyword evidence="2" id="KW-1185">Reference proteome</keyword>
<dbReference type="SUPFAM" id="SSF53474">
    <property type="entry name" value="alpha/beta-Hydrolases"/>
    <property type="match status" value="1"/>
</dbReference>
<gene>
    <name evidence="1" type="ORF">LZ016_05160</name>
</gene>
<keyword evidence="1" id="KW-0378">Hydrolase</keyword>
<dbReference type="GO" id="GO:0016787">
    <property type="term" value="F:hydrolase activity"/>
    <property type="evidence" value="ECO:0007669"/>
    <property type="project" value="UniProtKB-KW"/>
</dbReference>
<dbReference type="InterPro" id="IPR010662">
    <property type="entry name" value="RBBP9/YdeN"/>
</dbReference>